<dbReference type="Gene3D" id="3.30.70.1440">
    <property type="entry name" value="Multidrug efflux transporter AcrB pore domain"/>
    <property type="match status" value="1"/>
</dbReference>
<protein>
    <recommendedName>
        <fullName evidence="9">Efflux pump membrane transporter</fullName>
    </recommendedName>
</protein>
<reference evidence="10" key="1">
    <citation type="submission" date="2021-02" db="EMBL/GenBank/DDBJ databases">
        <authorList>
            <person name="Vanwijnsberghe S."/>
        </authorList>
    </citation>
    <scope>NUCLEOTIDE SEQUENCE</scope>
    <source>
        <strain evidence="10">R-70211</strain>
    </source>
</reference>
<dbReference type="PRINTS" id="PR00702">
    <property type="entry name" value="ACRIFLAVINRP"/>
</dbReference>
<gene>
    <name evidence="10" type="primary">acrB_3</name>
    <name evidence="10" type="ORF">R70211_06357</name>
</gene>
<evidence type="ECO:0000313" key="10">
    <source>
        <dbReference type="EMBL" id="CAE6952587.1"/>
    </source>
</evidence>
<evidence type="ECO:0000256" key="4">
    <source>
        <dbReference type="ARBA" id="ARBA00022475"/>
    </source>
</evidence>
<evidence type="ECO:0000256" key="6">
    <source>
        <dbReference type="ARBA" id="ARBA00022692"/>
    </source>
</evidence>
<evidence type="ECO:0000256" key="7">
    <source>
        <dbReference type="ARBA" id="ARBA00022989"/>
    </source>
</evidence>
<evidence type="ECO:0000256" key="2">
    <source>
        <dbReference type="ARBA" id="ARBA00010942"/>
    </source>
</evidence>
<accession>A0A9N8R6I3</accession>
<feature type="transmembrane region" description="Helical" evidence="9">
    <location>
        <begin position="436"/>
        <end position="457"/>
    </location>
</feature>
<evidence type="ECO:0000313" key="11">
    <source>
        <dbReference type="Proteomes" id="UP000675121"/>
    </source>
</evidence>
<dbReference type="GO" id="GO:0009636">
    <property type="term" value="P:response to toxic substance"/>
    <property type="evidence" value="ECO:0007669"/>
    <property type="project" value="UniProtKB-ARBA"/>
</dbReference>
<dbReference type="FunFam" id="3.30.70.1430:FF:000001">
    <property type="entry name" value="Efflux pump membrane transporter"/>
    <property type="match status" value="1"/>
</dbReference>
<dbReference type="InterPro" id="IPR004764">
    <property type="entry name" value="MdtF-like"/>
</dbReference>
<dbReference type="PANTHER" id="PTHR32063:SF10">
    <property type="entry name" value="EFFLUX PUMP MEMBRANE TRANSPORTER"/>
    <property type="match status" value="1"/>
</dbReference>
<dbReference type="InterPro" id="IPR027463">
    <property type="entry name" value="AcrB_DN_DC_subdom"/>
</dbReference>
<dbReference type="SUPFAM" id="SSF82714">
    <property type="entry name" value="Multidrug efflux transporter AcrB TolC docking domain, DN and DC subdomains"/>
    <property type="match status" value="2"/>
</dbReference>
<feature type="transmembrane region" description="Helical" evidence="9">
    <location>
        <begin position="891"/>
        <end position="912"/>
    </location>
</feature>
<proteinExistence type="inferred from homology"/>
<dbReference type="SUPFAM" id="SSF82866">
    <property type="entry name" value="Multidrug efflux transporter AcrB transmembrane domain"/>
    <property type="match status" value="2"/>
</dbReference>
<evidence type="ECO:0000256" key="8">
    <source>
        <dbReference type="ARBA" id="ARBA00023136"/>
    </source>
</evidence>
<keyword evidence="6 9" id="KW-0812">Transmembrane</keyword>
<evidence type="ECO:0000256" key="1">
    <source>
        <dbReference type="ARBA" id="ARBA00004429"/>
    </source>
</evidence>
<dbReference type="Gene3D" id="3.30.2090.10">
    <property type="entry name" value="Multidrug efflux transporter AcrB TolC docking domain, DN and DC subdomains"/>
    <property type="match status" value="2"/>
</dbReference>
<comment type="caution">
    <text evidence="9">Lacks conserved residue(s) required for the propagation of feature annotation.</text>
</comment>
<feature type="transmembrane region" description="Helical" evidence="9">
    <location>
        <begin position="369"/>
        <end position="389"/>
    </location>
</feature>
<evidence type="ECO:0000256" key="3">
    <source>
        <dbReference type="ARBA" id="ARBA00022448"/>
    </source>
</evidence>
<keyword evidence="4" id="KW-1003">Cell membrane</keyword>
<name>A0A9N8R6I3_9BURK</name>
<feature type="transmembrane region" description="Helical" evidence="9">
    <location>
        <begin position="339"/>
        <end position="357"/>
    </location>
</feature>
<dbReference type="Proteomes" id="UP000675121">
    <property type="component" value="Unassembled WGS sequence"/>
</dbReference>
<dbReference type="GO" id="GO:0015562">
    <property type="term" value="F:efflux transmembrane transporter activity"/>
    <property type="evidence" value="ECO:0007669"/>
    <property type="project" value="InterPro"/>
</dbReference>
<dbReference type="Pfam" id="PF00873">
    <property type="entry name" value="ACR_tran"/>
    <property type="match status" value="1"/>
</dbReference>
<dbReference type="SUPFAM" id="SSF82693">
    <property type="entry name" value="Multidrug efflux transporter AcrB pore domain, PN1, PN2, PC1 and PC2 subdomains"/>
    <property type="match status" value="3"/>
</dbReference>
<dbReference type="Gene3D" id="1.20.1640.10">
    <property type="entry name" value="Multidrug efflux transporter AcrB transmembrane domain"/>
    <property type="match status" value="2"/>
</dbReference>
<keyword evidence="8 9" id="KW-0472">Membrane</keyword>
<dbReference type="NCBIfam" id="TIGR00915">
    <property type="entry name" value="2A0602"/>
    <property type="match status" value="1"/>
</dbReference>
<dbReference type="FunFam" id="1.20.1640.10:FF:000001">
    <property type="entry name" value="Efflux pump membrane transporter"/>
    <property type="match status" value="1"/>
</dbReference>
<dbReference type="RefSeq" id="WP_201086514.1">
    <property type="nucleotide sequence ID" value="NZ_CAJNAS010000024.1"/>
</dbReference>
<dbReference type="GO" id="GO:0042910">
    <property type="term" value="F:xenobiotic transmembrane transporter activity"/>
    <property type="evidence" value="ECO:0007669"/>
    <property type="project" value="TreeGrafter"/>
</dbReference>
<dbReference type="Gene3D" id="3.30.70.1320">
    <property type="entry name" value="Multidrug efflux transporter AcrB pore domain like"/>
    <property type="match status" value="1"/>
</dbReference>
<feature type="transmembrane region" description="Helical" evidence="9">
    <location>
        <begin position="539"/>
        <end position="560"/>
    </location>
</feature>
<feature type="transmembrane region" description="Helical" evidence="9">
    <location>
        <begin position="968"/>
        <end position="988"/>
    </location>
</feature>
<evidence type="ECO:0000256" key="5">
    <source>
        <dbReference type="ARBA" id="ARBA00022519"/>
    </source>
</evidence>
<sequence length="1045" mass="111925">MARFFIDRPVFAWVISLLIMLAGIFAIRALPVAQYPDIAPPVINIWANYPGASAQVVEESVTAVIEREMNGAPGLMYTSATSSAGSASITLTFKQGVNPDLAAVEVQNRLKTVEARLPEPVRRDGVSVEKAADNIQLVVTLTSDDGRMSEVQLGELASANVVQALRRVEGVGKVQFWGAEYALRIWPDPTRMTSLNLTATDLVTAIRSHNARVTVGDIGNQAVPNSAPISATVLADGQLRTPEEFGGIALRTRPDGSSLYLRDVARVEFGGSDYSFTSRVNGKTATGMAIKMAPGSNAVATVKRVRATMDQLAKYFPSGVSYQIPYETASFVQISIQKVVSTLIEAGVLVFLVMYLFMQNIRATLIPTLVVPIALLGTFAVMLSLGFSINVLTMFGMVLAIGIVVDDAIVVVENVERIMAEEGLSPYDATVKAMRQISGAIIGITVVLISVFVPMAFFSGAVGNIYRQFALSLAVSIGFSAFLALSLTPALCATLLKPIAGDHHEKTGFFGWFNRVFARATSRYHATVAKILKKPVRWVVLYAAIGAAVAVLFLRLPTAFLPDEDQGNFMIMVMRPQGTPMNETIQSIKEVERYLLDKEPVAYSYAVGGFSLYGSGPSSGMIFATLKNWKERKDVEAHVQAIVERVNQRFAGTPNVTVFAMNSPALPDLGSSSGFDFRLQDRGGVGYAALVAARDRLLAEGAKQPAITDLMFAGEHDAPQIHLDIDRNKAAAMGVTMDEINTTLAVMFGSDYIGDFMHGSQVRRVIVQADGRDRVDINDVRKLRVRNAAGEMVPLSAFVTLQWRAGPPQLTRYNGYPSFTLNGSAAAGHSSGEAMQVMEALASKLPAGIGFDWSGQSFEERLSGSQAPALFALSVLIVFLALAALYESWSIPLAVILVVPLGVIGAVLGVTLRGMPNDIYFKVGLIATIGLSAKNAILIVEVAKDLYGAGMTLVDATLEAARLRLRPIVMTSLAFGVGVLPLAFASGAASGAQVAIGTGVLGGVISATVLAIFMVPLFFVVVGRVFDVGKRRRRSLSATNPLEMK</sequence>
<dbReference type="InterPro" id="IPR001036">
    <property type="entry name" value="Acrflvin-R"/>
</dbReference>
<dbReference type="EMBL" id="CAJNAS010000024">
    <property type="protein sequence ID" value="CAE6952587.1"/>
    <property type="molecule type" value="Genomic_DNA"/>
</dbReference>
<dbReference type="PANTHER" id="PTHR32063">
    <property type="match status" value="1"/>
</dbReference>
<keyword evidence="7 9" id="KW-1133">Transmembrane helix</keyword>
<comment type="similarity">
    <text evidence="2 9">Belongs to the resistance-nodulation-cell division (RND) (TC 2.A.6) family.</text>
</comment>
<dbReference type="GO" id="GO:0005886">
    <property type="term" value="C:plasma membrane"/>
    <property type="evidence" value="ECO:0007669"/>
    <property type="project" value="UniProtKB-SubCell"/>
</dbReference>
<feature type="transmembrane region" description="Helical" evidence="9">
    <location>
        <begin position="602"/>
        <end position="624"/>
    </location>
</feature>
<dbReference type="NCBIfam" id="NF000282">
    <property type="entry name" value="RND_permease_1"/>
    <property type="match status" value="1"/>
</dbReference>
<feature type="transmembrane region" description="Helical" evidence="9">
    <location>
        <begin position="1000"/>
        <end position="1026"/>
    </location>
</feature>
<feature type="transmembrane region" description="Helical" evidence="9">
    <location>
        <begin position="469"/>
        <end position="496"/>
    </location>
</feature>
<dbReference type="Gene3D" id="3.30.70.1430">
    <property type="entry name" value="Multidrug efflux transporter AcrB pore domain"/>
    <property type="match status" value="2"/>
</dbReference>
<feature type="transmembrane region" description="Helical" evidence="9">
    <location>
        <begin position="867"/>
        <end position="885"/>
    </location>
</feature>
<dbReference type="AlphaFoldDB" id="A0A9N8R6I3"/>
<comment type="caution">
    <text evidence="10">The sequence shown here is derived from an EMBL/GenBank/DDBJ whole genome shotgun (WGS) entry which is preliminary data.</text>
</comment>
<dbReference type="NCBIfam" id="NF007131">
    <property type="entry name" value="PRK09577.1"/>
    <property type="match status" value="1"/>
</dbReference>
<evidence type="ECO:0000256" key="9">
    <source>
        <dbReference type="RuleBase" id="RU364070"/>
    </source>
</evidence>
<comment type="subcellular location">
    <subcellularLocation>
        <location evidence="1 9">Cell inner membrane</location>
        <topology evidence="1 9">Multi-pass membrane protein</topology>
    </subcellularLocation>
</comment>
<keyword evidence="11" id="KW-1185">Reference proteome</keyword>
<keyword evidence="5 9" id="KW-0997">Cell inner membrane</keyword>
<keyword evidence="3 9" id="KW-0813">Transport</keyword>
<organism evidence="10 11">
    <name type="scientific">Paraburkholderia domus</name>
    <dbReference type="NCBI Taxonomy" id="2793075"/>
    <lineage>
        <taxon>Bacteria</taxon>
        <taxon>Pseudomonadati</taxon>
        <taxon>Pseudomonadota</taxon>
        <taxon>Betaproteobacteria</taxon>
        <taxon>Burkholderiales</taxon>
        <taxon>Burkholderiaceae</taxon>
        <taxon>Paraburkholderia</taxon>
    </lineage>
</organism>